<feature type="domain" description="Histidine kinase" evidence="6">
    <location>
        <begin position="758"/>
        <end position="979"/>
    </location>
</feature>
<keyword evidence="3" id="KW-0808">Transferase</keyword>
<dbReference type="Proteomes" id="UP000183447">
    <property type="component" value="Unassembled WGS sequence"/>
</dbReference>
<accession>A0A1K2I1A3</accession>
<evidence type="ECO:0000256" key="5">
    <source>
        <dbReference type="SAM" id="MobiDB-lite"/>
    </source>
</evidence>
<dbReference type="GO" id="GO:0000155">
    <property type="term" value="F:phosphorelay sensor kinase activity"/>
    <property type="evidence" value="ECO:0007669"/>
    <property type="project" value="InterPro"/>
</dbReference>
<dbReference type="InterPro" id="IPR036890">
    <property type="entry name" value="HATPase_C_sf"/>
</dbReference>
<sequence length="983" mass="104161">MNAEWIASPSARRVFEHWADARPAWLWSADGAELLWRNTAARLYGARLKKGTLRPGADPVPIKGQVQRLIRLGVLGRPSLSRIRFIAGQSPLSVTCACTPILGDDGTTALLIVGVDPLDPQLLTLDSTGFGGRGSATILPETAHYLLVDAEGTTMDASPDAAGIMAPLLAEQAASGRTPESIETVEHEGVRFTLGCFRASPSDDLLFVLMPAPRPETDRLAAIRAEEGLDVLERGAPEPSAPEAEPLLPLGLPALPVIEATSTEEDDSAGPDERPHASLFDRAQDAESMAESKIPAAVEPDEETEPAEPLYTEADEAVAALRPMAETLAFPGPTRRPDADEIAAIIAFAEDEEVMEEDDHPAPEPVFEEPTRAEPIVSEPAPAPEAAAAVPETVEAVEAPASPDPKAELEAPRVTFRIIGRGLRPRLRAEALPPAQPVPQGVESEAIADEAEKNAPIAAEIALDATSRHNFDELSRILTDRVGAQPLEPVPEATSTDASRQPPTQPASPPAVAAPPAQPEGGLISLNGETFILNRLPLGILVFRDQQVLFANRALVELLGYASIDGLRTAGIPAIFPEAMADGPGPVTRLMRADGETLPVNARLQSITWQGKPAVMLSASLSEARPSHEAAVRAFAELSAAARKEGFVAADRNGVITQVSSLAQAALGPETAVIGQPLSVLLDDGARAALRVFLEQPARFAETVRPSLVTPTVVEGMELALFAEGQAGIVAGYFGFLRPPQAVEAAPEPRADTGMLGRISRGVRRPLNTIIGFADLIRSSAFGQIENRRYVEYARDIKAAGQEIALLVDELDDFTRLRDGRYPARPSDIDLAGLLDSCLSRLRTHAGQRRVLVRSAVSERLPHVRADRASLGQAILNLLASAIAQSPAGSTVILSAQPDEDGSLSIQVRDSSAPPDDPAERFVVFRDGADREGQPLAPVPSSVGLALTRSLLTVNSCKLAVAPTPGSGTLFSIIVPPDIITRP</sequence>
<dbReference type="InterPro" id="IPR000014">
    <property type="entry name" value="PAS"/>
</dbReference>
<organism evidence="7 8">
    <name type="scientific">Devosia enhydra</name>
    <dbReference type="NCBI Taxonomy" id="665118"/>
    <lineage>
        <taxon>Bacteria</taxon>
        <taxon>Pseudomonadati</taxon>
        <taxon>Pseudomonadota</taxon>
        <taxon>Alphaproteobacteria</taxon>
        <taxon>Hyphomicrobiales</taxon>
        <taxon>Devosiaceae</taxon>
        <taxon>Devosia</taxon>
    </lineage>
</organism>
<dbReference type="OrthoDB" id="9813151at2"/>
<dbReference type="AlphaFoldDB" id="A0A1K2I1A3"/>
<dbReference type="CDD" id="cd00082">
    <property type="entry name" value="HisKA"/>
    <property type="match status" value="1"/>
</dbReference>
<dbReference type="Gene3D" id="1.10.287.130">
    <property type="match status" value="1"/>
</dbReference>
<dbReference type="Gene3D" id="3.30.565.10">
    <property type="entry name" value="Histidine kinase-like ATPase, C-terminal domain"/>
    <property type="match status" value="1"/>
</dbReference>
<dbReference type="STRING" id="665118.SAMN02983003_3345"/>
<keyword evidence="4" id="KW-0418">Kinase</keyword>
<evidence type="ECO:0000313" key="7">
    <source>
        <dbReference type="EMBL" id="SFZ86170.1"/>
    </source>
</evidence>
<comment type="catalytic activity">
    <reaction evidence="1">
        <text>ATP + protein L-histidine = ADP + protein N-phospho-L-histidine.</text>
        <dbReference type="EC" id="2.7.13.3"/>
    </reaction>
</comment>
<dbReference type="GO" id="GO:0007234">
    <property type="term" value="P:osmosensory signaling via phosphorelay pathway"/>
    <property type="evidence" value="ECO:0007669"/>
    <property type="project" value="TreeGrafter"/>
</dbReference>
<dbReference type="EC" id="2.7.13.3" evidence="2"/>
<dbReference type="SUPFAM" id="SSF47384">
    <property type="entry name" value="Homodimeric domain of signal transducing histidine kinase"/>
    <property type="match status" value="1"/>
</dbReference>
<proteinExistence type="predicted"/>
<feature type="compositionally biased region" description="Low complexity" evidence="5">
    <location>
        <begin position="386"/>
        <end position="401"/>
    </location>
</feature>
<gene>
    <name evidence="7" type="ORF">SAMN02983003_3345</name>
</gene>
<evidence type="ECO:0000259" key="6">
    <source>
        <dbReference type="PROSITE" id="PS50109"/>
    </source>
</evidence>
<dbReference type="SUPFAM" id="SSF55874">
    <property type="entry name" value="ATPase domain of HSP90 chaperone/DNA topoisomerase II/histidine kinase"/>
    <property type="match status" value="1"/>
</dbReference>
<evidence type="ECO:0000256" key="2">
    <source>
        <dbReference type="ARBA" id="ARBA00012438"/>
    </source>
</evidence>
<dbReference type="GO" id="GO:0000156">
    <property type="term" value="F:phosphorelay response regulator activity"/>
    <property type="evidence" value="ECO:0007669"/>
    <property type="project" value="TreeGrafter"/>
</dbReference>
<evidence type="ECO:0000256" key="4">
    <source>
        <dbReference type="ARBA" id="ARBA00022777"/>
    </source>
</evidence>
<keyword evidence="8" id="KW-1185">Reference proteome</keyword>
<evidence type="ECO:0000256" key="1">
    <source>
        <dbReference type="ARBA" id="ARBA00000085"/>
    </source>
</evidence>
<feature type="compositionally biased region" description="Pro residues" evidence="5">
    <location>
        <begin position="503"/>
        <end position="518"/>
    </location>
</feature>
<reference evidence="7 8" key="1">
    <citation type="submission" date="2016-11" db="EMBL/GenBank/DDBJ databases">
        <authorList>
            <person name="Jaros S."/>
            <person name="Januszkiewicz K."/>
            <person name="Wedrychowicz H."/>
        </authorList>
    </citation>
    <scope>NUCLEOTIDE SEQUENCE [LARGE SCALE GENOMIC DNA]</scope>
    <source>
        <strain evidence="7 8">ATCC 23634</strain>
    </source>
</reference>
<dbReference type="PANTHER" id="PTHR42878">
    <property type="entry name" value="TWO-COMPONENT HISTIDINE KINASE"/>
    <property type="match status" value="1"/>
</dbReference>
<dbReference type="PROSITE" id="PS50109">
    <property type="entry name" value="HIS_KIN"/>
    <property type="match status" value="1"/>
</dbReference>
<dbReference type="GO" id="GO:0030295">
    <property type="term" value="F:protein kinase activator activity"/>
    <property type="evidence" value="ECO:0007669"/>
    <property type="project" value="TreeGrafter"/>
</dbReference>
<dbReference type="SMART" id="SM00388">
    <property type="entry name" value="HisKA"/>
    <property type="match status" value="1"/>
</dbReference>
<dbReference type="EMBL" id="FPKU01000003">
    <property type="protein sequence ID" value="SFZ86170.1"/>
    <property type="molecule type" value="Genomic_DNA"/>
</dbReference>
<dbReference type="RefSeq" id="WP_072345558.1">
    <property type="nucleotide sequence ID" value="NZ_FPKU01000003.1"/>
</dbReference>
<feature type="region of interest" description="Disordered" evidence="5">
    <location>
        <begin position="386"/>
        <end position="408"/>
    </location>
</feature>
<dbReference type="InterPro" id="IPR036097">
    <property type="entry name" value="HisK_dim/P_sf"/>
</dbReference>
<dbReference type="InterPro" id="IPR050351">
    <property type="entry name" value="BphY/WalK/GraS-like"/>
</dbReference>
<protein>
    <recommendedName>
        <fullName evidence="2">histidine kinase</fullName>
        <ecNumber evidence="2">2.7.13.3</ecNumber>
    </recommendedName>
</protein>
<dbReference type="InterPro" id="IPR003661">
    <property type="entry name" value="HisK_dim/P_dom"/>
</dbReference>
<name>A0A1K2I1A3_9HYPH</name>
<dbReference type="InterPro" id="IPR005467">
    <property type="entry name" value="His_kinase_dom"/>
</dbReference>
<evidence type="ECO:0000256" key="3">
    <source>
        <dbReference type="ARBA" id="ARBA00022679"/>
    </source>
</evidence>
<dbReference type="PANTHER" id="PTHR42878:SF14">
    <property type="entry name" value="OSMOLARITY TWO-COMPONENT SYSTEM PROTEIN SSK1"/>
    <property type="match status" value="1"/>
</dbReference>
<feature type="region of interest" description="Disordered" evidence="5">
    <location>
        <begin position="283"/>
        <end position="307"/>
    </location>
</feature>
<evidence type="ECO:0000313" key="8">
    <source>
        <dbReference type="Proteomes" id="UP000183447"/>
    </source>
</evidence>
<dbReference type="Pfam" id="PF13188">
    <property type="entry name" value="PAS_8"/>
    <property type="match status" value="1"/>
</dbReference>
<feature type="region of interest" description="Disordered" evidence="5">
    <location>
        <begin position="482"/>
        <end position="520"/>
    </location>
</feature>